<dbReference type="GO" id="GO:0032131">
    <property type="term" value="F:alkylated DNA binding"/>
    <property type="evidence" value="ECO:0007669"/>
    <property type="project" value="TreeGrafter"/>
</dbReference>
<dbReference type="GO" id="GO:0043916">
    <property type="term" value="F:DNA-7-methylguanine glycosylase activity"/>
    <property type="evidence" value="ECO:0007669"/>
    <property type="project" value="TreeGrafter"/>
</dbReference>
<proteinExistence type="predicted"/>
<dbReference type="PANTHER" id="PTHR43003:SF13">
    <property type="entry name" value="DNA-3-METHYLADENINE GLYCOSYLASE 2"/>
    <property type="match status" value="1"/>
</dbReference>
<protein>
    <recommendedName>
        <fullName evidence="2">DNA-3-methyladenine glycosylase II</fullName>
        <ecNumber evidence="2">3.2.2.21</ecNumber>
    </recommendedName>
</protein>
<dbReference type="GO" id="GO:0006307">
    <property type="term" value="P:DNA alkylation repair"/>
    <property type="evidence" value="ECO:0007669"/>
    <property type="project" value="TreeGrafter"/>
</dbReference>
<dbReference type="Gene3D" id="1.10.340.30">
    <property type="entry name" value="Hypothetical protein, domain 2"/>
    <property type="match status" value="1"/>
</dbReference>
<dbReference type="GO" id="GO:0032993">
    <property type="term" value="C:protein-DNA complex"/>
    <property type="evidence" value="ECO:0007669"/>
    <property type="project" value="TreeGrafter"/>
</dbReference>
<dbReference type="InterPro" id="IPR003265">
    <property type="entry name" value="HhH-GPD_domain"/>
</dbReference>
<dbReference type="InterPro" id="IPR051912">
    <property type="entry name" value="Alkylbase_DNA_Glycosylase/TA"/>
</dbReference>
<evidence type="ECO:0000256" key="1">
    <source>
        <dbReference type="ARBA" id="ARBA00000086"/>
    </source>
</evidence>
<feature type="domain" description="HhH-GPD" evidence="5">
    <location>
        <begin position="122"/>
        <end position="290"/>
    </location>
</feature>
<evidence type="ECO:0000256" key="4">
    <source>
        <dbReference type="ARBA" id="ARBA00023204"/>
    </source>
</evidence>
<dbReference type="AlphaFoldDB" id="A0A1H6FR29"/>
<organism evidence="6 7">
    <name type="scientific">Thermoleophilum album</name>
    <dbReference type="NCBI Taxonomy" id="29539"/>
    <lineage>
        <taxon>Bacteria</taxon>
        <taxon>Bacillati</taxon>
        <taxon>Actinomycetota</taxon>
        <taxon>Thermoleophilia</taxon>
        <taxon>Thermoleophilales</taxon>
        <taxon>Thermoleophilaceae</taxon>
        <taxon>Thermoleophilum</taxon>
    </lineage>
</organism>
<dbReference type="PANTHER" id="PTHR43003">
    <property type="entry name" value="DNA-3-METHYLADENINE GLYCOSYLASE"/>
    <property type="match status" value="1"/>
</dbReference>
<dbReference type="InterPro" id="IPR011257">
    <property type="entry name" value="DNA_glycosylase"/>
</dbReference>
<dbReference type="GO" id="GO:0005737">
    <property type="term" value="C:cytoplasm"/>
    <property type="evidence" value="ECO:0007669"/>
    <property type="project" value="TreeGrafter"/>
</dbReference>
<dbReference type="EC" id="3.2.2.21" evidence="2"/>
<dbReference type="SUPFAM" id="SSF48150">
    <property type="entry name" value="DNA-glycosylase"/>
    <property type="match status" value="1"/>
</dbReference>
<comment type="catalytic activity">
    <reaction evidence="1">
        <text>Hydrolysis of alkylated DNA, releasing 3-methyladenine, 3-methylguanine, 7-methylguanine and 7-methyladenine.</text>
        <dbReference type="EC" id="3.2.2.21"/>
    </reaction>
</comment>
<evidence type="ECO:0000313" key="7">
    <source>
        <dbReference type="Proteomes" id="UP000222056"/>
    </source>
</evidence>
<evidence type="ECO:0000256" key="3">
    <source>
        <dbReference type="ARBA" id="ARBA00022763"/>
    </source>
</evidence>
<evidence type="ECO:0000259" key="5">
    <source>
        <dbReference type="SMART" id="SM00478"/>
    </source>
</evidence>
<name>A0A1H6FR29_THEAL</name>
<dbReference type="SMART" id="SM00478">
    <property type="entry name" value="ENDO3c"/>
    <property type="match status" value="1"/>
</dbReference>
<reference evidence="7" key="1">
    <citation type="submission" date="2016-10" db="EMBL/GenBank/DDBJ databases">
        <authorList>
            <person name="Varghese N."/>
            <person name="Submissions S."/>
        </authorList>
    </citation>
    <scope>NUCLEOTIDE SEQUENCE [LARGE SCALE GENOMIC DNA]</scope>
    <source>
        <strain evidence="7">ATCC 35263</strain>
    </source>
</reference>
<dbReference type="EMBL" id="FNWJ01000001">
    <property type="protein sequence ID" value="SEH12195.1"/>
    <property type="molecule type" value="Genomic_DNA"/>
</dbReference>
<gene>
    <name evidence="6" type="ORF">SAMN02745716_1013</name>
</gene>
<evidence type="ECO:0000313" key="6">
    <source>
        <dbReference type="EMBL" id="SEH12195.1"/>
    </source>
</evidence>
<accession>A0A1H6FR29</accession>
<dbReference type="RefSeq" id="WP_143038592.1">
    <property type="nucleotide sequence ID" value="NZ_FNWJ01000001.1"/>
</dbReference>
<dbReference type="GO" id="GO:0006285">
    <property type="term" value="P:base-excision repair, AP site formation"/>
    <property type="evidence" value="ECO:0007669"/>
    <property type="project" value="TreeGrafter"/>
</dbReference>
<dbReference type="OrthoDB" id="9811249at2"/>
<keyword evidence="4" id="KW-0234">DNA repair</keyword>
<dbReference type="Gene3D" id="1.10.1670.40">
    <property type="match status" value="1"/>
</dbReference>
<dbReference type="Pfam" id="PF00730">
    <property type="entry name" value="HhH-GPD"/>
    <property type="match status" value="1"/>
</dbReference>
<dbReference type="GO" id="GO:0008725">
    <property type="term" value="F:DNA-3-methyladenine glycosylase activity"/>
    <property type="evidence" value="ECO:0007669"/>
    <property type="project" value="TreeGrafter"/>
</dbReference>
<evidence type="ECO:0000256" key="2">
    <source>
        <dbReference type="ARBA" id="ARBA00012000"/>
    </source>
</evidence>
<keyword evidence="7" id="KW-1185">Reference proteome</keyword>
<sequence length="309" mass="32601">MTEALVVPPRGWRLPPLFGCGTWARRPGGAVRALRVAGATIDVEVLMTRRGVRLRARNGDHEQRLTALEDARFALALDVDLPAVAKELARHPLLRPIVRSAPWLLLPRRAARPFEALAFAICEQLIEAGRAAAIQRRLVARFGARTAGGRGGDGPAPQALAAAAPAELEACGLSAGRALALRRAAAAVLCLEGGATAGGRALRARWASDERIARRLLAIPGIGRWTVEKVALEGLGDADSLPAADLAYLKLVGVLGGLGRRASEGEVREFFAPFAPWRGLAGTALARAAWAGLLRPSVPVVALNGSHSW</sequence>
<keyword evidence="3" id="KW-0227">DNA damage</keyword>
<dbReference type="STRING" id="29539.SAMN02745716_1013"/>
<dbReference type="Proteomes" id="UP000222056">
    <property type="component" value="Unassembled WGS sequence"/>
</dbReference>